<sequence>MTKLRQAVQLALGTTMSNRAIGREVDMSFNSIRRYRQIIETHEYVLDALLALDDDALHARFYPRPARSATKRLPDWSYVHAELQRPHVTRQLLWEEYRRDDPDSAYEYSQFTHLYRAWTRRHAVSMRQPHTPGERGWVDFLGPTMGWVDPATGEMRRAQIFAAALGVSHLLFASAVPSQATEWWIEVHNRWYAFLGGVPAITVPDNLKAAVLRAGNEPQLNPTYLEMARHYGTVILPARSRKPKDKAKAEGGVLIIERWALARLRHRVFHSLAEINDALRECIDLINGKVTRTWHASRRARFEELDRPHLLPLPGERFEYGEWIPNVRVGVDYHPVVKGHHYSVPYRLVREQVDVRLTATMVEIFYRRQRIAMHPRSEVVGETTSDKAHLSPAHRAWSDQTPQRYRAWAITLGPYALEVIEHQFATARHVTLALRACSGLEKLTKTYGPERFEAACGEALQIKSPTLKSIRSLLQNHLEHRGRSRSHAEESPALPAHRNVRGPHYYSQKESDHAE</sequence>
<dbReference type="Pfam" id="PF22483">
    <property type="entry name" value="Mu-transpos_C_2"/>
    <property type="match status" value="1"/>
</dbReference>
<organism evidence="3 4">
    <name type="scientific">Rhodanobacter geophilus</name>
    <dbReference type="NCBI Taxonomy" id="3162488"/>
    <lineage>
        <taxon>Bacteria</taxon>
        <taxon>Pseudomonadati</taxon>
        <taxon>Pseudomonadota</taxon>
        <taxon>Gammaproteobacteria</taxon>
        <taxon>Lysobacterales</taxon>
        <taxon>Rhodanobacteraceae</taxon>
        <taxon>Rhodanobacter</taxon>
    </lineage>
</organism>
<dbReference type="PANTHER" id="PTHR35004:SF8">
    <property type="entry name" value="TRANSPOSASE RV3428C-RELATED"/>
    <property type="match status" value="1"/>
</dbReference>
<dbReference type="PANTHER" id="PTHR35004">
    <property type="entry name" value="TRANSPOSASE RV3428C-RELATED"/>
    <property type="match status" value="1"/>
</dbReference>
<evidence type="ECO:0000259" key="2">
    <source>
        <dbReference type="PROSITE" id="PS50994"/>
    </source>
</evidence>
<dbReference type="NCBIfam" id="NF033546">
    <property type="entry name" value="transpos_IS21"/>
    <property type="match status" value="1"/>
</dbReference>
<evidence type="ECO:0000313" key="4">
    <source>
        <dbReference type="Proteomes" id="UP001556170"/>
    </source>
</evidence>
<gene>
    <name evidence="3" type="primary">istA</name>
    <name evidence="3" type="ORF">ABQJ56_09080</name>
</gene>
<dbReference type="RefSeq" id="WP_367844693.1">
    <property type="nucleotide sequence ID" value="NZ_JBFOHL010000007.1"/>
</dbReference>
<proteinExistence type="predicted"/>
<name>A0ABV3QPH8_9GAMM</name>
<feature type="region of interest" description="Disordered" evidence="1">
    <location>
        <begin position="478"/>
        <end position="515"/>
    </location>
</feature>
<reference evidence="3 4" key="1">
    <citation type="submission" date="2024-06" db="EMBL/GenBank/DDBJ databases">
        <authorList>
            <person name="Woo H."/>
        </authorList>
    </citation>
    <scope>NUCLEOTIDE SEQUENCE [LARGE SCALE GENOMIC DNA]</scope>
    <source>
        <strain evidence="3 4">S2-g</strain>
    </source>
</reference>
<protein>
    <submittedName>
        <fullName evidence="3">IS21 family transposase</fullName>
    </submittedName>
</protein>
<comment type="caution">
    <text evidence="3">The sequence shown here is derived from an EMBL/GenBank/DDBJ whole genome shotgun (WGS) entry which is preliminary data.</text>
</comment>
<evidence type="ECO:0000256" key="1">
    <source>
        <dbReference type="SAM" id="MobiDB-lite"/>
    </source>
</evidence>
<keyword evidence="4" id="KW-1185">Reference proteome</keyword>
<dbReference type="PROSITE" id="PS50994">
    <property type="entry name" value="INTEGRASE"/>
    <property type="match status" value="1"/>
</dbReference>
<feature type="compositionally biased region" description="Basic and acidic residues" evidence="1">
    <location>
        <begin position="478"/>
        <end position="490"/>
    </location>
</feature>
<accession>A0ABV3QPH8</accession>
<dbReference type="EMBL" id="JBFOHL010000007">
    <property type="protein sequence ID" value="MEW9624384.1"/>
    <property type="molecule type" value="Genomic_DNA"/>
</dbReference>
<dbReference type="InterPro" id="IPR054353">
    <property type="entry name" value="IstA-like_C"/>
</dbReference>
<feature type="domain" description="Integrase catalytic" evidence="2">
    <location>
        <begin position="128"/>
        <end position="322"/>
    </location>
</feature>
<dbReference type="InterPro" id="IPR001584">
    <property type="entry name" value="Integrase_cat-core"/>
</dbReference>
<dbReference type="Proteomes" id="UP001556170">
    <property type="component" value="Unassembled WGS sequence"/>
</dbReference>
<evidence type="ECO:0000313" key="3">
    <source>
        <dbReference type="EMBL" id="MEW9624384.1"/>
    </source>
</evidence>